<feature type="compositionally biased region" description="Low complexity" evidence="3">
    <location>
        <begin position="180"/>
        <end position="193"/>
    </location>
</feature>
<dbReference type="InterPro" id="IPR011055">
    <property type="entry name" value="Dup_hybrid_motif"/>
</dbReference>
<feature type="region of interest" description="Disordered" evidence="3">
    <location>
        <begin position="127"/>
        <end position="193"/>
    </location>
</feature>
<reference evidence="6" key="1">
    <citation type="submission" date="2022-01" db="EMBL/GenBank/DDBJ databases">
        <title>Genome-Based Taxonomic Classification of the Phylum Actinobacteria.</title>
        <authorList>
            <person name="Gao Y."/>
        </authorList>
    </citation>
    <scope>NUCLEOTIDE SEQUENCE</scope>
    <source>
        <strain evidence="6">KLBMP 8922</strain>
    </source>
</reference>
<dbReference type="InterPro" id="IPR036779">
    <property type="entry name" value="LysM_dom_sf"/>
</dbReference>
<comment type="caution">
    <text evidence="6">The sequence shown here is derived from an EMBL/GenBank/DDBJ whole genome shotgun (WGS) entry which is preliminary data.</text>
</comment>
<gene>
    <name evidence="6" type="ORF">LZ495_06255</name>
</gene>
<feature type="compositionally biased region" description="Basic and acidic residues" evidence="3">
    <location>
        <begin position="146"/>
        <end position="179"/>
    </location>
</feature>
<evidence type="ECO:0000256" key="2">
    <source>
        <dbReference type="ARBA" id="ARBA00022801"/>
    </source>
</evidence>
<feature type="compositionally biased region" description="Polar residues" evidence="3">
    <location>
        <begin position="335"/>
        <end position="346"/>
    </location>
</feature>
<feature type="compositionally biased region" description="Low complexity" evidence="3">
    <location>
        <begin position="299"/>
        <end position="322"/>
    </location>
</feature>
<dbReference type="Pfam" id="PF01551">
    <property type="entry name" value="Peptidase_M23"/>
    <property type="match status" value="1"/>
</dbReference>
<organism evidence="6 7">
    <name type="scientific">Yinghuangia soli</name>
    <dbReference type="NCBI Taxonomy" id="2908204"/>
    <lineage>
        <taxon>Bacteria</taxon>
        <taxon>Bacillati</taxon>
        <taxon>Actinomycetota</taxon>
        <taxon>Actinomycetes</taxon>
        <taxon>Kitasatosporales</taxon>
        <taxon>Streptomycetaceae</taxon>
        <taxon>Yinghuangia</taxon>
    </lineage>
</organism>
<dbReference type="EMBL" id="JAKFHA010000002">
    <property type="protein sequence ID" value="MCF2526820.1"/>
    <property type="molecule type" value="Genomic_DNA"/>
</dbReference>
<feature type="compositionally biased region" description="Low complexity" evidence="3">
    <location>
        <begin position="269"/>
        <end position="285"/>
    </location>
</feature>
<dbReference type="SUPFAM" id="SSF51261">
    <property type="entry name" value="Duplicated hybrid motif"/>
    <property type="match status" value="1"/>
</dbReference>
<feature type="signal peptide" evidence="4">
    <location>
        <begin position="1"/>
        <end position="30"/>
    </location>
</feature>
<evidence type="ECO:0000313" key="7">
    <source>
        <dbReference type="Proteomes" id="UP001165378"/>
    </source>
</evidence>
<dbReference type="CDD" id="cd13925">
    <property type="entry name" value="RPF"/>
    <property type="match status" value="1"/>
</dbReference>
<dbReference type="RefSeq" id="WP_235051085.1">
    <property type="nucleotide sequence ID" value="NZ_JAKFHA010000002.1"/>
</dbReference>
<feature type="chain" id="PRO_5041410513" evidence="4">
    <location>
        <begin position="31"/>
        <end position="453"/>
    </location>
</feature>
<dbReference type="Gene3D" id="3.10.350.10">
    <property type="entry name" value="LysM domain"/>
    <property type="match status" value="1"/>
</dbReference>
<dbReference type="Proteomes" id="UP001165378">
    <property type="component" value="Unassembled WGS sequence"/>
</dbReference>
<evidence type="ECO:0000259" key="5">
    <source>
        <dbReference type="PROSITE" id="PS51782"/>
    </source>
</evidence>
<feature type="domain" description="LysM" evidence="5">
    <location>
        <begin position="196"/>
        <end position="245"/>
    </location>
</feature>
<evidence type="ECO:0000256" key="1">
    <source>
        <dbReference type="ARBA" id="ARBA00010830"/>
    </source>
</evidence>
<dbReference type="GO" id="GO:0004222">
    <property type="term" value="F:metalloendopeptidase activity"/>
    <property type="evidence" value="ECO:0007669"/>
    <property type="project" value="TreeGrafter"/>
</dbReference>
<dbReference type="InterPro" id="IPR023346">
    <property type="entry name" value="Lysozyme-like_dom_sf"/>
</dbReference>
<keyword evidence="4" id="KW-0732">Signal</keyword>
<keyword evidence="2" id="KW-0378">Hydrolase</keyword>
<dbReference type="CDD" id="cd12797">
    <property type="entry name" value="M23_peptidase"/>
    <property type="match status" value="1"/>
</dbReference>
<dbReference type="PANTHER" id="PTHR21666">
    <property type="entry name" value="PEPTIDASE-RELATED"/>
    <property type="match status" value="1"/>
</dbReference>
<dbReference type="FunFam" id="2.70.70.10:FF:000013">
    <property type="entry name" value="Peptidase family M23"/>
    <property type="match status" value="1"/>
</dbReference>
<dbReference type="InterPro" id="IPR010618">
    <property type="entry name" value="RPF"/>
</dbReference>
<dbReference type="InterPro" id="IPR016047">
    <property type="entry name" value="M23ase_b-sheet_dom"/>
</dbReference>
<accession>A0AA41PWU8</accession>
<dbReference type="SUPFAM" id="SSF53955">
    <property type="entry name" value="Lysozyme-like"/>
    <property type="match status" value="1"/>
</dbReference>
<evidence type="ECO:0000256" key="4">
    <source>
        <dbReference type="SAM" id="SignalP"/>
    </source>
</evidence>
<dbReference type="SUPFAM" id="SSF54106">
    <property type="entry name" value="LysM domain"/>
    <property type="match status" value="1"/>
</dbReference>
<evidence type="ECO:0000313" key="6">
    <source>
        <dbReference type="EMBL" id="MCF2526820.1"/>
    </source>
</evidence>
<dbReference type="PROSITE" id="PS51782">
    <property type="entry name" value="LYSM"/>
    <property type="match status" value="1"/>
</dbReference>
<dbReference type="AlphaFoldDB" id="A0AA41PWU8"/>
<sequence>MSGTGRHRRTRLTTTSRIAVAAGVTGAAIAAPIIGATSASAASVSTWDKVAMCESTGNWSINTGNGFYGGLQFTNSTWREFGGTQFAPRADLATKDQQIAIAEKVLAGQGPGAWPVCSVKAGLTKNSGTPALNTGSSSKPAAQPEAKAETKAETKAPAKLTEDAPKAEAKTAPKTEAPKTEQAPAAPKAAPAAGKAAYTVVTGDTLFKIARAHGVDGGWQKLYELNRGVVGGNPDLIFPGQKLVFAAGQTAAAPAEKPAPAKLTEDTPAKPSAKPSTAPSSTAKSEGTGAKLTEDTKSTAKSGSGSSAAKADTGSSTASASGYTRPVPGAPSGSYGRSGSMWSNGHTGEDFRASAGTPVKAVTAGTVVSAGWGGAYGNEVVIRHADGKYSQYGHMSKISVSVGQKVGTGTQVGLVGSTGNSTGPHLHFEIRTGPNYGSDINPLAYLRAHGVSV</sequence>
<feature type="compositionally biased region" description="Polar residues" evidence="3">
    <location>
        <begin position="127"/>
        <end position="138"/>
    </location>
</feature>
<dbReference type="SMART" id="SM00257">
    <property type="entry name" value="LysM"/>
    <property type="match status" value="1"/>
</dbReference>
<dbReference type="InterPro" id="IPR050570">
    <property type="entry name" value="Cell_wall_metabolism_enzyme"/>
</dbReference>
<dbReference type="InterPro" id="IPR018392">
    <property type="entry name" value="LysM"/>
</dbReference>
<proteinExistence type="inferred from homology"/>
<dbReference type="Pfam" id="PF01476">
    <property type="entry name" value="LysM"/>
    <property type="match status" value="1"/>
</dbReference>
<protein>
    <submittedName>
        <fullName evidence="6">Transglycosylase family protein</fullName>
    </submittedName>
</protein>
<dbReference type="CDD" id="cd00118">
    <property type="entry name" value="LysM"/>
    <property type="match status" value="1"/>
</dbReference>
<dbReference type="PANTHER" id="PTHR21666:SF270">
    <property type="entry name" value="MUREIN HYDROLASE ACTIVATOR ENVC"/>
    <property type="match status" value="1"/>
</dbReference>
<dbReference type="Gene3D" id="1.10.530.10">
    <property type="match status" value="1"/>
</dbReference>
<comment type="similarity">
    <text evidence="1">Belongs to the transglycosylase family. Rpf subfamily.</text>
</comment>
<feature type="region of interest" description="Disordered" evidence="3">
    <location>
        <begin position="252"/>
        <end position="349"/>
    </location>
</feature>
<evidence type="ECO:0000256" key="3">
    <source>
        <dbReference type="SAM" id="MobiDB-lite"/>
    </source>
</evidence>
<name>A0AA41PWU8_9ACTN</name>
<dbReference type="Gene3D" id="2.70.70.10">
    <property type="entry name" value="Glucose Permease (Domain IIA)"/>
    <property type="match status" value="1"/>
</dbReference>
<dbReference type="Pfam" id="PF06737">
    <property type="entry name" value="Transglycosylas"/>
    <property type="match status" value="1"/>
</dbReference>
<keyword evidence="7" id="KW-1185">Reference proteome</keyword>
<feature type="compositionally biased region" description="Low complexity" evidence="3">
    <location>
        <begin position="252"/>
        <end position="261"/>
    </location>
</feature>